<keyword evidence="2" id="KW-1185">Reference proteome</keyword>
<protein>
    <submittedName>
        <fullName evidence="1">Uncharacterized protein</fullName>
    </submittedName>
</protein>
<proteinExistence type="predicted"/>
<reference evidence="1" key="1">
    <citation type="journal article" date="2021" name="Evol. Appl.">
        <title>The genome of the Pyrenean desman and the effects of bottlenecks and inbreeding on the genomic landscape of an endangered species.</title>
        <authorList>
            <person name="Escoda L."/>
            <person name="Castresana J."/>
        </authorList>
    </citation>
    <scope>NUCLEOTIDE SEQUENCE</scope>
    <source>
        <strain evidence="1">IBE-C5619</strain>
    </source>
</reference>
<accession>A0A8J6AD51</accession>
<dbReference type="EMBL" id="JAGFMF010011673">
    <property type="protein sequence ID" value="KAG8516657.1"/>
    <property type="molecule type" value="Genomic_DNA"/>
</dbReference>
<dbReference type="AlphaFoldDB" id="A0A8J6AD51"/>
<sequence>KQQMILEPGEVALLNTLQSYFYKENGSREPQGNTKERDENLEPVYILRGASGPRALKKLYSIPDFKVPVAYPSTTSCDANIAFRVTAASLLCPTKMDPSPTYISWAFPQVGKGVSFTRRIYKEKSRIFRNQIREQ</sequence>
<organism evidence="1 2">
    <name type="scientific">Galemys pyrenaicus</name>
    <name type="common">Iberian desman</name>
    <name type="synonym">Pyrenean desman</name>
    <dbReference type="NCBI Taxonomy" id="202257"/>
    <lineage>
        <taxon>Eukaryota</taxon>
        <taxon>Metazoa</taxon>
        <taxon>Chordata</taxon>
        <taxon>Craniata</taxon>
        <taxon>Vertebrata</taxon>
        <taxon>Euteleostomi</taxon>
        <taxon>Mammalia</taxon>
        <taxon>Eutheria</taxon>
        <taxon>Laurasiatheria</taxon>
        <taxon>Eulipotyphla</taxon>
        <taxon>Talpidae</taxon>
        <taxon>Galemys</taxon>
    </lineage>
</organism>
<name>A0A8J6AD51_GALPY</name>
<feature type="non-terminal residue" evidence="1">
    <location>
        <position position="135"/>
    </location>
</feature>
<gene>
    <name evidence="1" type="ORF">J0S82_004104</name>
</gene>
<dbReference type="Proteomes" id="UP000700334">
    <property type="component" value="Unassembled WGS sequence"/>
</dbReference>
<feature type="non-terminal residue" evidence="1">
    <location>
        <position position="1"/>
    </location>
</feature>
<evidence type="ECO:0000313" key="2">
    <source>
        <dbReference type="Proteomes" id="UP000700334"/>
    </source>
</evidence>
<comment type="caution">
    <text evidence="1">The sequence shown here is derived from an EMBL/GenBank/DDBJ whole genome shotgun (WGS) entry which is preliminary data.</text>
</comment>
<evidence type="ECO:0000313" key="1">
    <source>
        <dbReference type="EMBL" id="KAG8516657.1"/>
    </source>
</evidence>